<protein>
    <submittedName>
        <fullName evidence="3">Glycosyltransferase family 4 protein</fullName>
    </submittedName>
</protein>
<dbReference type="Pfam" id="PF00534">
    <property type="entry name" value="Glycos_transf_1"/>
    <property type="match status" value="1"/>
</dbReference>
<feature type="domain" description="Glycosyltransferase subfamily 4-like N-terminal" evidence="2">
    <location>
        <begin position="25"/>
        <end position="193"/>
    </location>
</feature>
<dbReference type="EMBL" id="DUHT01000079">
    <property type="protein sequence ID" value="HIH65361.1"/>
    <property type="molecule type" value="Genomic_DNA"/>
</dbReference>
<dbReference type="InterPro" id="IPR001296">
    <property type="entry name" value="Glyco_trans_1"/>
</dbReference>
<dbReference type="Pfam" id="PF13439">
    <property type="entry name" value="Glyco_transf_4"/>
    <property type="match status" value="1"/>
</dbReference>
<evidence type="ECO:0000313" key="4">
    <source>
        <dbReference type="Proteomes" id="UP000538031"/>
    </source>
</evidence>
<sequence length="394" mass="43701">MMVKFVDVIGGASMRVISVLMQNYIGGPQVRAVAVAEKLLERGVRTVVCAPSSSDNPLEEYVRGHGLEFEGFFMPGLREFRGLGDVIRNFIWVLSIPLTVIQMMMIIRKTGAEVVHVNGVLNFQAAVAGFICRRKVVWHLMSSLYPPLVIRIMMPLVRFIADEIVVIARGLATYYLPGGDGYTIIYEPVDLERFRPSLYADRRDQIRKTLGLSPSETVAACIANINPVKGYEHLLKAVPAVLEAVRDFKLLIAGDIPENQRGYYGKLREMVEELGIEGAVTFLGRREDIPEILAASDIFVLPSIAEGTPISILEAMAMGKPVIATDVGAVAEQVMDGENGFLVPPADPDELADRIIEVSLDRDLRESMGRASLKLVKRFSLERCVDEHLRIYRS</sequence>
<dbReference type="SUPFAM" id="SSF53756">
    <property type="entry name" value="UDP-Glycosyltransferase/glycogen phosphorylase"/>
    <property type="match status" value="1"/>
</dbReference>
<gene>
    <name evidence="3" type="ORF">HA285_07195</name>
</gene>
<reference evidence="4" key="1">
    <citation type="journal article" date="2020" name="bioRxiv">
        <title>A rank-normalized archaeal taxonomy based on genome phylogeny resolves widespread incomplete and uneven classifications.</title>
        <authorList>
            <person name="Rinke C."/>
            <person name="Chuvochina M."/>
            <person name="Mussig A.J."/>
            <person name="Chaumeil P.-A."/>
            <person name="Waite D.W."/>
            <person name="Whitman W.B."/>
            <person name="Parks D.H."/>
            <person name="Hugenholtz P."/>
        </authorList>
    </citation>
    <scope>NUCLEOTIDE SEQUENCE [LARGE SCALE GENOMIC DNA]</scope>
</reference>
<dbReference type="InterPro" id="IPR028098">
    <property type="entry name" value="Glyco_trans_4-like_N"/>
</dbReference>
<proteinExistence type="predicted"/>
<name>A0A7J4MX92_METTF</name>
<keyword evidence="3" id="KW-0808">Transferase</keyword>
<feature type="domain" description="Glycosyl transferase family 1" evidence="1">
    <location>
        <begin position="203"/>
        <end position="372"/>
    </location>
</feature>
<comment type="caution">
    <text evidence="3">The sequence shown here is derived from an EMBL/GenBank/DDBJ whole genome shotgun (WGS) entry which is preliminary data.</text>
</comment>
<dbReference type="AlphaFoldDB" id="A0A7J4MX92"/>
<evidence type="ECO:0000259" key="1">
    <source>
        <dbReference type="Pfam" id="PF00534"/>
    </source>
</evidence>
<dbReference type="PANTHER" id="PTHR12526">
    <property type="entry name" value="GLYCOSYLTRANSFERASE"/>
    <property type="match status" value="1"/>
</dbReference>
<evidence type="ECO:0000313" key="3">
    <source>
        <dbReference type="EMBL" id="HIH65361.1"/>
    </source>
</evidence>
<dbReference type="Gene3D" id="3.40.50.2000">
    <property type="entry name" value="Glycogen Phosphorylase B"/>
    <property type="match status" value="2"/>
</dbReference>
<dbReference type="CDD" id="cd03801">
    <property type="entry name" value="GT4_PimA-like"/>
    <property type="match status" value="1"/>
</dbReference>
<dbReference type="Proteomes" id="UP000538031">
    <property type="component" value="Unassembled WGS sequence"/>
</dbReference>
<dbReference type="GO" id="GO:0016757">
    <property type="term" value="F:glycosyltransferase activity"/>
    <property type="evidence" value="ECO:0007669"/>
    <property type="project" value="InterPro"/>
</dbReference>
<organism evidence="3 4">
    <name type="scientific">Methanothermobacter thermautotrophicus</name>
    <name type="common">Methanobacterium thermoformicicum</name>
    <dbReference type="NCBI Taxonomy" id="145262"/>
    <lineage>
        <taxon>Archaea</taxon>
        <taxon>Methanobacteriati</taxon>
        <taxon>Methanobacteriota</taxon>
        <taxon>Methanomada group</taxon>
        <taxon>Methanobacteria</taxon>
        <taxon>Methanobacteriales</taxon>
        <taxon>Methanobacteriaceae</taxon>
        <taxon>Methanothermobacter</taxon>
    </lineage>
</organism>
<accession>A0A7J4MX92</accession>
<evidence type="ECO:0000259" key="2">
    <source>
        <dbReference type="Pfam" id="PF13439"/>
    </source>
</evidence>